<proteinExistence type="predicted"/>
<evidence type="ECO:0000313" key="1">
    <source>
        <dbReference type="EMBL" id="KAL3566179.1"/>
    </source>
</evidence>
<name>A0ACC4AJN6_POPAL</name>
<gene>
    <name evidence="1" type="ORF">D5086_031594</name>
</gene>
<reference evidence="1 2" key="1">
    <citation type="journal article" date="2024" name="Plant Biotechnol. J.">
        <title>Genome and CRISPR/Cas9 system of a widespread forest tree (Populus alba) in the world.</title>
        <authorList>
            <person name="Liu Y.J."/>
            <person name="Jiang P.F."/>
            <person name="Han X.M."/>
            <person name="Li X.Y."/>
            <person name="Wang H.M."/>
            <person name="Wang Y.J."/>
            <person name="Wang X.X."/>
            <person name="Zeng Q.Y."/>
        </authorList>
    </citation>
    <scope>NUCLEOTIDE SEQUENCE [LARGE SCALE GENOMIC DNA]</scope>
    <source>
        <strain evidence="2">cv. PAL-ZL1</strain>
    </source>
</reference>
<comment type="caution">
    <text evidence="1">The sequence shown here is derived from an EMBL/GenBank/DDBJ whole genome shotgun (WGS) entry which is preliminary data.</text>
</comment>
<accession>A0ACC4AJN6</accession>
<sequence length="95" mass="10812">MQKHVKTRENSAPDHFKEVIAGSYVVDRLHSRMLVVDSNKSWEKITFDSIMDYRILLLNDEIQRPCTPGVYAYTALTVPSAPKAECSLLVPTFEV</sequence>
<keyword evidence="2" id="KW-1185">Reference proteome</keyword>
<organism evidence="1 2">
    <name type="scientific">Populus alba</name>
    <name type="common">White poplar</name>
    <dbReference type="NCBI Taxonomy" id="43335"/>
    <lineage>
        <taxon>Eukaryota</taxon>
        <taxon>Viridiplantae</taxon>
        <taxon>Streptophyta</taxon>
        <taxon>Embryophyta</taxon>
        <taxon>Tracheophyta</taxon>
        <taxon>Spermatophyta</taxon>
        <taxon>Magnoliopsida</taxon>
        <taxon>eudicotyledons</taxon>
        <taxon>Gunneridae</taxon>
        <taxon>Pentapetalae</taxon>
        <taxon>rosids</taxon>
        <taxon>fabids</taxon>
        <taxon>Malpighiales</taxon>
        <taxon>Salicaceae</taxon>
        <taxon>Saliceae</taxon>
        <taxon>Populus</taxon>
    </lineage>
</organism>
<protein>
    <submittedName>
        <fullName evidence="1">Uncharacterized protein</fullName>
    </submittedName>
</protein>
<dbReference type="Proteomes" id="UP000309997">
    <property type="component" value="Unassembled WGS sequence"/>
</dbReference>
<evidence type="ECO:0000313" key="2">
    <source>
        <dbReference type="Proteomes" id="UP000309997"/>
    </source>
</evidence>
<dbReference type="EMBL" id="RCHU02000018">
    <property type="protein sequence ID" value="KAL3566179.1"/>
    <property type="molecule type" value="Genomic_DNA"/>
</dbReference>